<keyword evidence="1" id="KW-0812">Transmembrane</keyword>
<reference evidence="2" key="1">
    <citation type="journal article" date="2021" name="Proc. Natl. Acad. Sci. U.S.A.">
        <title>Three genomes in the algal genus Volvox reveal the fate of a haploid sex-determining region after a transition to homothallism.</title>
        <authorList>
            <person name="Yamamoto K."/>
            <person name="Hamaji T."/>
            <person name="Kawai-Toyooka H."/>
            <person name="Matsuzaki R."/>
            <person name="Takahashi F."/>
            <person name="Nishimura Y."/>
            <person name="Kawachi M."/>
            <person name="Noguchi H."/>
            <person name="Minakuchi Y."/>
            <person name="Umen J.G."/>
            <person name="Toyoda A."/>
            <person name="Nozaki H."/>
        </authorList>
    </citation>
    <scope>NUCLEOTIDE SEQUENCE</scope>
    <source>
        <strain evidence="2">NIES-3785</strain>
    </source>
</reference>
<keyword evidence="1" id="KW-0472">Membrane</keyword>
<evidence type="ECO:0000256" key="1">
    <source>
        <dbReference type="SAM" id="Phobius"/>
    </source>
</evidence>
<feature type="transmembrane region" description="Helical" evidence="1">
    <location>
        <begin position="177"/>
        <end position="205"/>
    </location>
</feature>
<evidence type="ECO:0000313" key="2">
    <source>
        <dbReference type="EMBL" id="GIM14102.1"/>
    </source>
</evidence>
<dbReference type="EMBL" id="BNCQ01000054">
    <property type="protein sequence ID" value="GIM14102.1"/>
    <property type="molecule type" value="Genomic_DNA"/>
</dbReference>
<feature type="transmembrane region" description="Helical" evidence="1">
    <location>
        <begin position="133"/>
        <end position="151"/>
    </location>
</feature>
<gene>
    <name evidence="2" type="ORF">Vretimale_17128</name>
</gene>
<comment type="caution">
    <text evidence="2">The sequence shown here is derived from an EMBL/GenBank/DDBJ whole genome shotgun (WGS) entry which is preliminary data.</text>
</comment>
<feature type="non-terminal residue" evidence="2">
    <location>
        <position position="247"/>
    </location>
</feature>
<dbReference type="Proteomes" id="UP000722791">
    <property type="component" value="Unassembled WGS sequence"/>
</dbReference>
<keyword evidence="1" id="KW-1133">Transmembrane helix</keyword>
<dbReference type="AlphaFoldDB" id="A0A8J4GUG4"/>
<evidence type="ECO:0000313" key="3">
    <source>
        <dbReference type="Proteomes" id="UP000722791"/>
    </source>
</evidence>
<proteinExistence type="predicted"/>
<accession>A0A8J4GUG4</accession>
<name>A0A8J4GUG4_9CHLO</name>
<organism evidence="2 3">
    <name type="scientific">Volvox reticuliferus</name>
    <dbReference type="NCBI Taxonomy" id="1737510"/>
    <lineage>
        <taxon>Eukaryota</taxon>
        <taxon>Viridiplantae</taxon>
        <taxon>Chlorophyta</taxon>
        <taxon>core chlorophytes</taxon>
        <taxon>Chlorophyceae</taxon>
        <taxon>CS clade</taxon>
        <taxon>Chlamydomonadales</taxon>
        <taxon>Volvocaceae</taxon>
        <taxon>Volvox</taxon>
    </lineage>
</organism>
<protein>
    <submittedName>
        <fullName evidence="2">Uncharacterized protein</fullName>
    </submittedName>
</protein>
<sequence>SSKCASSRKQYLLLYACVLYRIVLQYTRTNRKCSLLRMASIAPRLHIPTSTVKHLKCHPRLFRPGLTENRIVLVKATAEVAEVADALISADIANSISAFPVRDVSKFLLEHPVASFSLSVAALFILPKIIEAFIRYLAAPVAIALLAFYVLEFPEGSAVIITTVLDWINSNPELTSLLVIGLAILGLAPAIFTAMGATALVYALLSVSFGTQLPEVREMQGSFSETVTRVQFLSSIAAQRVEQLLRN</sequence>